<accession>A0AAP0KU19</accession>
<keyword evidence="2" id="KW-1185">Reference proteome</keyword>
<comment type="caution">
    <text evidence="1">The sequence shown here is derived from an EMBL/GenBank/DDBJ whole genome shotgun (WGS) entry which is preliminary data.</text>
</comment>
<protein>
    <submittedName>
        <fullName evidence="1">Uncharacterized protein</fullName>
    </submittedName>
</protein>
<dbReference type="InterPro" id="IPR027417">
    <property type="entry name" value="P-loop_NTPase"/>
</dbReference>
<dbReference type="Gene3D" id="3.40.50.300">
    <property type="entry name" value="P-loop containing nucleotide triphosphate hydrolases"/>
    <property type="match status" value="1"/>
</dbReference>
<reference evidence="1 2" key="1">
    <citation type="submission" date="2024-01" db="EMBL/GenBank/DDBJ databases">
        <title>Genome assemblies of Stephania.</title>
        <authorList>
            <person name="Yang L."/>
        </authorList>
    </citation>
    <scope>NUCLEOTIDE SEQUENCE [LARGE SCALE GENOMIC DNA]</scope>
    <source>
        <strain evidence="1">JXDWG</strain>
        <tissue evidence="1">Leaf</tissue>
    </source>
</reference>
<sequence length="67" mass="7867">MQLHFRLTCFFVHSNGLVEQLTGGDSTAKSLIKEDEEGFRESETEVLKQLSWYILCDIWTSQFYFRG</sequence>
<organism evidence="1 2">
    <name type="scientific">Stephania cephalantha</name>
    <dbReference type="NCBI Taxonomy" id="152367"/>
    <lineage>
        <taxon>Eukaryota</taxon>
        <taxon>Viridiplantae</taxon>
        <taxon>Streptophyta</taxon>
        <taxon>Embryophyta</taxon>
        <taxon>Tracheophyta</taxon>
        <taxon>Spermatophyta</taxon>
        <taxon>Magnoliopsida</taxon>
        <taxon>Ranunculales</taxon>
        <taxon>Menispermaceae</taxon>
        <taxon>Menispermoideae</taxon>
        <taxon>Cissampelideae</taxon>
        <taxon>Stephania</taxon>
    </lineage>
</organism>
<dbReference type="AlphaFoldDB" id="A0AAP0KU19"/>
<proteinExistence type="predicted"/>
<evidence type="ECO:0000313" key="1">
    <source>
        <dbReference type="EMBL" id="KAK9157953.1"/>
    </source>
</evidence>
<name>A0AAP0KU19_9MAGN</name>
<dbReference type="EMBL" id="JBBNAG010000002">
    <property type="protein sequence ID" value="KAK9157953.1"/>
    <property type="molecule type" value="Genomic_DNA"/>
</dbReference>
<evidence type="ECO:0000313" key="2">
    <source>
        <dbReference type="Proteomes" id="UP001419268"/>
    </source>
</evidence>
<dbReference type="Proteomes" id="UP001419268">
    <property type="component" value="Unassembled WGS sequence"/>
</dbReference>
<gene>
    <name evidence="1" type="ORF">Scep_004527</name>
</gene>